<accession>A0A645JB33</accession>
<comment type="caution">
    <text evidence="1">The sequence shown here is derived from an EMBL/GenBank/DDBJ whole genome shotgun (WGS) entry which is preliminary data.</text>
</comment>
<dbReference type="AlphaFoldDB" id="A0A645JB33"/>
<name>A0A645JB33_9ZZZZ</name>
<reference evidence="1" key="1">
    <citation type="submission" date="2019-08" db="EMBL/GenBank/DDBJ databases">
        <authorList>
            <person name="Kucharzyk K."/>
            <person name="Murdoch R.W."/>
            <person name="Higgins S."/>
            <person name="Loffler F."/>
        </authorList>
    </citation>
    <scope>NUCLEOTIDE SEQUENCE</scope>
</reference>
<organism evidence="1">
    <name type="scientific">bioreactor metagenome</name>
    <dbReference type="NCBI Taxonomy" id="1076179"/>
    <lineage>
        <taxon>unclassified sequences</taxon>
        <taxon>metagenomes</taxon>
        <taxon>ecological metagenomes</taxon>
    </lineage>
</organism>
<sequence>MRHLQRRIAHLASFFTKDSAQQTLFSRKLCLALRRNLTHQHVAREHFGTHANNAIGIEIGNHVIGDIRDFAGNFLRTQLRITCINLVLRDMDGREQVFGHYALRHDDSVLVVVTFPRHVGNHEVLTQRQLAAIAGGAVS</sequence>
<protein>
    <submittedName>
        <fullName evidence="1">Uncharacterized protein</fullName>
    </submittedName>
</protein>
<evidence type="ECO:0000313" key="1">
    <source>
        <dbReference type="EMBL" id="MPN60617.1"/>
    </source>
</evidence>
<dbReference type="EMBL" id="VSSQ01136125">
    <property type="protein sequence ID" value="MPN60617.1"/>
    <property type="molecule type" value="Genomic_DNA"/>
</dbReference>
<proteinExistence type="predicted"/>
<gene>
    <name evidence="1" type="ORF">SDC9_208346</name>
</gene>